<dbReference type="GO" id="GO:0003723">
    <property type="term" value="F:RNA binding"/>
    <property type="evidence" value="ECO:0007669"/>
    <property type="project" value="InterPro"/>
</dbReference>
<dbReference type="PANTHER" id="PTHR43788">
    <property type="entry name" value="DNA2/NAM7 HELICASE FAMILY MEMBER"/>
    <property type="match status" value="1"/>
</dbReference>
<dbReference type="InterPro" id="IPR050534">
    <property type="entry name" value="Coronavir_polyprotein_1ab"/>
</dbReference>
<proteinExistence type="inferred from homology"/>
<dbReference type="GO" id="GO:0005524">
    <property type="term" value="F:ATP binding"/>
    <property type="evidence" value="ECO:0007669"/>
    <property type="project" value="UniProtKB-KW"/>
</dbReference>
<protein>
    <recommendedName>
        <fullName evidence="4">DNA helicase</fullName>
        <ecNumber evidence="4">3.6.4.12</ecNumber>
    </recommendedName>
</protein>
<dbReference type="InterPro" id="IPR041679">
    <property type="entry name" value="DNA2/NAM7-like_C"/>
</dbReference>
<dbReference type="Pfam" id="PF21138">
    <property type="entry name" value="SMUBP-2_HCS1_1B"/>
    <property type="match status" value="1"/>
</dbReference>
<dbReference type="Pfam" id="PF13086">
    <property type="entry name" value="AAA_11"/>
    <property type="match status" value="1"/>
</dbReference>
<evidence type="ECO:0000256" key="7">
    <source>
        <dbReference type="ARBA" id="ARBA00022801"/>
    </source>
</evidence>
<evidence type="ECO:0000256" key="9">
    <source>
        <dbReference type="ARBA" id="ARBA00022840"/>
    </source>
</evidence>
<evidence type="ECO:0000256" key="2">
    <source>
        <dbReference type="ARBA" id="ARBA00004496"/>
    </source>
</evidence>
<dbReference type="InterPro" id="IPR048761">
    <property type="entry name" value="SMUBP-2_HCS1_1B"/>
</dbReference>
<dbReference type="GO" id="GO:0005737">
    <property type="term" value="C:cytoplasm"/>
    <property type="evidence" value="ECO:0007669"/>
    <property type="project" value="UniProtKB-SubCell"/>
</dbReference>
<dbReference type="EC" id="3.6.4.12" evidence="4"/>
<evidence type="ECO:0000256" key="11">
    <source>
        <dbReference type="ARBA" id="ARBA00048432"/>
    </source>
</evidence>
<dbReference type="InterPro" id="IPR003593">
    <property type="entry name" value="AAA+_ATPase"/>
</dbReference>
<evidence type="ECO:0000256" key="5">
    <source>
        <dbReference type="ARBA" id="ARBA00022490"/>
    </source>
</evidence>
<reference evidence="15" key="1">
    <citation type="submission" date="2014-08" db="EMBL/GenBank/DDBJ databases">
        <authorList>
            <person name="Sharma Rahul"/>
            <person name="Thines Marco"/>
        </authorList>
    </citation>
    <scope>NUCLEOTIDE SEQUENCE</scope>
</reference>
<sequence length="865" mass="95160">MSSSSPAFVPSLYKVRPPSSATLGQYLDRLSHLLDKELETDQARTALLSTSCSWEVLAQKGLAINGLGVSGVNIGLGGKSLVSLHRPSAFHTDPKLPSHGFRNGDPAKIVPQETVRKGKTSKKPAEEEGKEVEGIIYKVTETIVILAVSVRDGDDLEIPERCRLIKTAATGTFDRMGKALDKVRRLIQADGPASTSDTTIKPTPSETTTSTNIIDVSSSNSVSEETLENAPTTTQTIGENLIEQPINAPEGAEDELDERMSEKVQEFRTSPFSNYVRGPRPEYNSVPLLKTLFGLSPPTSTPIGEINLFDESLNQSQKEAVRFALESNEVACIHGPPGTGKTFTLVEIIRQLIRVEKKRVLVCGASNLSVDNLLLRLSPLFPPQSITRIGHPARILPILLPTTLDYQTAHSSSGEVVKDVKKELDGHLDRLSKGRKEKGSVKGKERFAMYSDVRELRKEFRKREAGVVRNVLSTTEIVLATCHTAGSRQLFGQDFDVVIIDEATQALEAVCLIPILKAKKLILAGDPCQLGPTVLSETTHRKIVKQTDQAPKKKTRTDLSKEGNQITLEGKAAKLDLHGTSLNDDKEEEIDELEIHPDQELVKNLTESTATEIQETELKPLRSLATTLFMRLENLYGPGIKKILTVQYRMNHRIAEYASKALYSSLLVSHQSVSNRTLSSLPNLPDLSEDDVEFLDHPVVFFDSNGCEFYERDDGSGNGKSSDGEGSKLNENEADLVQRYVRRLITLGVGPEDIGILAAYQAQVSLLSSLLKTEYPNLLIGTVDSLQGQEREVVILSLVRSNEKREVGFLSDERRINVSMTRAKRQFVVIGDSGTVSNGSSYLKDWMIWLEENADVRFAGDEGAI</sequence>
<evidence type="ECO:0000256" key="3">
    <source>
        <dbReference type="ARBA" id="ARBA00007913"/>
    </source>
</evidence>
<evidence type="ECO:0000256" key="1">
    <source>
        <dbReference type="ARBA" id="ARBA00004123"/>
    </source>
</evidence>
<feature type="compositionally biased region" description="Low complexity" evidence="12">
    <location>
        <begin position="198"/>
        <end position="211"/>
    </location>
</feature>
<dbReference type="GO" id="GO:0016787">
    <property type="term" value="F:hydrolase activity"/>
    <property type="evidence" value="ECO:0007669"/>
    <property type="project" value="UniProtKB-KW"/>
</dbReference>
<dbReference type="InterPro" id="IPR027417">
    <property type="entry name" value="P-loop_NTPase"/>
</dbReference>
<dbReference type="AlphaFoldDB" id="A0A0F7SLT8"/>
<dbReference type="SMART" id="SM00382">
    <property type="entry name" value="AAA"/>
    <property type="match status" value="1"/>
</dbReference>
<name>A0A0F7SLT8_PHARH</name>
<dbReference type="InterPro" id="IPR014001">
    <property type="entry name" value="Helicase_ATP-bd"/>
</dbReference>
<dbReference type="GO" id="GO:0043139">
    <property type="term" value="F:5'-3' DNA helicase activity"/>
    <property type="evidence" value="ECO:0007669"/>
    <property type="project" value="TreeGrafter"/>
</dbReference>
<comment type="similarity">
    <text evidence="3">Belongs to the DNA2/NAM7 helicase family.</text>
</comment>
<dbReference type="Pfam" id="PF13087">
    <property type="entry name" value="AAA_12"/>
    <property type="match status" value="1"/>
</dbReference>
<keyword evidence="9" id="KW-0067">ATP-binding</keyword>
<dbReference type="CDD" id="cd18808">
    <property type="entry name" value="SF1_C_Upf1"/>
    <property type="match status" value="1"/>
</dbReference>
<evidence type="ECO:0000256" key="4">
    <source>
        <dbReference type="ARBA" id="ARBA00012551"/>
    </source>
</evidence>
<evidence type="ECO:0000256" key="8">
    <source>
        <dbReference type="ARBA" id="ARBA00022806"/>
    </source>
</evidence>
<evidence type="ECO:0000256" key="12">
    <source>
        <dbReference type="SAM" id="MobiDB-lite"/>
    </source>
</evidence>
<feature type="region of interest" description="Disordered" evidence="12">
    <location>
        <begin position="191"/>
        <end position="211"/>
    </location>
</feature>
<comment type="subcellular location">
    <subcellularLocation>
        <location evidence="2">Cytoplasm</location>
    </subcellularLocation>
    <subcellularLocation>
        <location evidence="1">Nucleus</location>
    </subcellularLocation>
</comment>
<dbReference type="SMART" id="SM00487">
    <property type="entry name" value="DEXDc"/>
    <property type="match status" value="1"/>
</dbReference>
<evidence type="ECO:0000259" key="14">
    <source>
        <dbReference type="SMART" id="SM00487"/>
    </source>
</evidence>
<dbReference type="PANTHER" id="PTHR43788:SF8">
    <property type="entry name" value="DNA-BINDING PROTEIN SMUBP-2"/>
    <property type="match status" value="1"/>
</dbReference>
<evidence type="ECO:0000256" key="6">
    <source>
        <dbReference type="ARBA" id="ARBA00022741"/>
    </source>
</evidence>
<feature type="domain" description="Helicase ATP-binding" evidence="14">
    <location>
        <begin position="309"/>
        <end position="608"/>
    </location>
</feature>
<keyword evidence="8 15" id="KW-0347">Helicase</keyword>
<keyword evidence="6" id="KW-0547">Nucleotide-binding</keyword>
<dbReference type="Gene3D" id="2.40.30.270">
    <property type="match status" value="1"/>
</dbReference>
<dbReference type="EMBL" id="LN483142">
    <property type="protein sequence ID" value="CED83037.1"/>
    <property type="molecule type" value="Genomic_DNA"/>
</dbReference>
<keyword evidence="5" id="KW-0963">Cytoplasm</keyword>
<dbReference type="InterPro" id="IPR047187">
    <property type="entry name" value="SF1_C_Upf1"/>
</dbReference>
<comment type="catalytic activity">
    <reaction evidence="11">
        <text>ATP + H2O = ADP + phosphate + H(+)</text>
        <dbReference type="Rhea" id="RHEA:13065"/>
        <dbReference type="ChEBI" id="CHEBI:15377"/>
        <dbReference type="ChEBI" id="CHEBI:15378"/>
        <dbReference type="ChEBI" id="CHEBI:30616"/>
        <dbReference type="ChEBI" id="CHEBI:43474"/>
        <dbReference type="ChEBI" id="CHEBI:456216"/>
        <dbReference type="EC" id="3.6.4.12"/>
    </reaction>
    <physiologicalReaction direction="left-to-right" evidence="11">
        <dbReference type="Rhea" id="RHEA:13066"/>
    </physiologicalReaction>
</comment>
<dbReference type="InterPro" id="IPR041677">
    <property type="entry name" value="DNA2/NAM7_AAA_11"/>
</dbReference>
<dbReference type="Gene3D" id="3.40.50.300">
    <property type="entry name" value="P-loop containing nucleotide triphosphate hydrolases"/>
    <property type="match status" value="2"/>
</dbReference>
<evidence type="ECO:0000259" key="13">
    <source>
        <dbReference type="SMART" id="SM00382"/>
    </source>
</evidence>
<feature type="domain" description="AAA+ ATPase" evidence="13">
    <location>
        <begin position="327"/>
        <end position="548"/>
    </location>
</feature>
<dbReference type="SUPFAM" id="SSF52540">
    <property type="entry name" value="P-loop containing nucleoside triphosphate hydrolases"/>
    <property type="match status" value="2"/>
</dbReference>
<accession>A0A0F7SLT8</accession>
<dbReference type="GO" id="GO:0005634">
    <property type="term" value="C:nucleus"/>
    <property type="evidence" value="ECO:0007669"/>
    <property type="project" value="UniProtKB-SubCell"/>
</dbReference>
<keyword evidence="10" id="KW-0539">Nucleus</keyword>
<organism evidence="15">
    <name type="scientific">Phaffia rhodozyma</name>
    <name type="common">Yeast</name>
    <name type="synonym">Xanthophyllomyces dendrorhous</name>
    <dbReference type="NCBI Taxonomy" id="264483"/>
    <lineage>
        <taxon>Eukaryota</taxon>
        <taxon>Fungi</taxon>
        <taxon>Dikarya</taxon>
        <taxon>Basidiomycota</taxon>
        <taxon>Agaricomycotina</taxon>
        <taxon>Tremellomycetes</taxon>
        <taxon>Cystofilobasidiales</taxon>
        <taxon>Mrakiaceae</taxon>
        <taxon>Phaffia</taxon>
    </lineage>
</organism>
<evidence type="ECO:0000256" key="10">
    <source>
        <dbReference type="ARBA" id="ARBA00023242"/>
    </source>
</evidence>
<evidence type="ECO:0000313" key="15">
    <source>
        <dbReference type="EMBL" id="CED83037.1"/>
    </source>
</evidence>
<keyword evidence="7" id="KW-0378">Hydrolase</keyword>